<keyword evidence="1" id="KW-0472">Membrane</keyword>
<keyword evidence="1" id="KW-0812">Transmembrane</keyword>
<dbReference type="NCBIfam" id="NF046080">
    <property type="entry name" value="PID_CTERM"/>
    <property type="match status" value="1"/>
</dbReference>
<accession>A0A9X1L3J3</accession>
<keyword evidence="1" id="KW-1133">Transmembrane helix</keyword>
<organism evidence="3 4">
    <name type="scientific">Neotamlana sargassicola</name>
    <dbReference type="NCBI Taxonomy" id="2883125"/>
    <lineage>
        <taxon>Bacteria</taxon>
        <taxon>Pseudomonadati</taxon>
        <taxon>Bacteroidota</taxon>
        <taxon>Flavobacteriia</taxon>
        <taxon>Flavobacteriales</taxon>
        <taxon>Flavobacteriaceae</taxon>
        <taxon>Neotamlana</taxon>
    </lineage>
</organism>
<dbReference type="Proteomes" id="UP001139286">
    <property type="component" value="Unassembled WGS sequence"/>
</dbReference>
<comment type="caution">
    <text evidence="3">The sequence shown here is derived from an EMBL/GenBank/DDBJ whole genome shotgun (WGS) entry which is preliminary data.</text>
</comment>
<dbReference type="EMBL" id="JAJAPX010000001">
    <property type="protein sequence ID" value="MCB4807110.1"/>
    <property type="molecule type" value="Genomic_DNA"/>
</dbReference>
<dbReference type="AlphaFoldDB" id="A0A9X1L3J3"/>
<proteinExistence type="predicted"/>
<feature type="transmembrane region" description="Helical" evidence="1">
    <location>
        <begin position="51"/>
        <end position="70"/>
    </location>
</feature>
<feature type="chain" id="PRO_5040941444" evidence="2">
    <location>
        <begin position="28"/>
        <end position="80"/>
    </location>
</feature>
<evidence type="ECO:0000313" key="3">
    <source>
        <dbReference type="EMBL" id="MCB4807110.1"/>
    </source>
</evidence>
<reference evidence="3" key="1">
    <citation type="submission" date="2021-10" db="EMBL/GenBank/DDBJ databases">
        <title>Tamlana sargassums sp. nov., and Tamlana laminarinivorans sp. nov., two new bacteria isolated from the brown alga.</title>
        <authorList>
            <person name="Li J."/>
        </authorList>
    </citation>
    <scope>NUCLEOTIDE SEQUENCE</scope>
    <source>
        <strain evidence="3">62-3</strain>
    </source>
</reference>
<name>A0A9X1L3J3_9FLAO</name>
<keyword evidence="2" id="KW-0732">Signal</keyword>
<gene>
    <name evidence="3" type="ORF">LG651_02520</name>
</gene>
<keyword evidence="4" id="KW-1185">Reference proteome</keyword>
<evidence type="ECO:0000256" key="1">
    <source>
        <dbReference type="SAM" id="Phobius"/>
    </source>
</evidence>
<feature type="signal peptide" evidence="2">
    <location>
        <begin position="1"/>
        <end position="27"/>
    </location>
</feature>
<evidence type="ECO:0000256" key="2">
    <source>
        <dbReference type="SAM" id="SignalP"/>
    </source>
</evidence>
<dbReference type="RefSeq" id="WP_226694580.1">
    <property type="nucleotide sequence ID" value="NZ_JAJAPX010000001.1"/>
</dbReference>
<evidence type="ECO:0000313" key="4">
    <source>
        <dbReference type="Proteomes" id="UP001139286"/>
    </source>
</evidence>
<sequence length="80" mass="8604">MKNKKLPNSIATLSVIFALSLTTNVFAGSSGNWMDKWYQYQSQNNSGHTSVPIDGGMGILVLGAAAFGAYKLRGEKNAKH</sequence>
<dbReference type="InterPro" id="IPR058207">
    <property type="entry name" value="PID_CTERM"/>
</dbReference>
<protein>
    <submittedName>
        <fullName evidence="3">Uncharacterized protein</fullName>
    </submittedName>
</protein>